<feature type="compositionally biased region" description="Low complexity" evidence="1">
    <location>
        <begin position="460"/>
        <end position="471"/>
    </location>
</feature>
<gene>
    <name evidence="2" type="ORF">JKF63_07275</name>
</gene>
<accession>A0A836LLC2</accession>
<dbReference type="GeneID" id="94293292"/>
<name>A0A836LLC2_9TRYP</name>
<feature type="compositionally biased region" description="Polar residues" evidence="1">
    <location>
        <begin position="1187"/>
        <end position="1196"/>
    </location>
</feature>
<feature type="compositionally biased region" description="Polar residues" evidence="1">
    <location>
        <begin position="579"/>
        <end position="600"/>
    </location>
</feature>
<dbReference type="EMBL" id="JAFJZO010000004">
    <property type="protein sequence ID" value="KAG5511678.1"/>
    <property type="molecule type" value="Genomic_DNA"/>
</dbReference>
<feature type="compositionally biased region" description="Polar residues" evidence="1">
    <location>
        <begin position="1238"/>
        <end position="1247"/>
    </location>
</feature>
<evidence type="ECO:0000313" key="3">
    <source>
        <dbReference type="Proteomes" id="UP000674318"/>
    </source>
</evidence>
<evidence type="ECO:0000313" key="2">
    <source>
        <dbReference type="EMBL" id="KAG5511678.1"/>
    </source>
</evidence>
<feature type="region of interest" description="Disordered" evidence="1">
    <location>
        <begin position="446"/>
        <end position="600"/>
    </location>
</feature>
<feature type="compositionally biased region" description="Low complexity" evidence="1">
    <location>
        <begin position="529"/>
        <end position="541"/>
    </location>
</feature>
<feature type="region of interest" description="Disordered" evidence="1">
    <location>
        <begin position="324"/>
        <end position="358"/>
    </location>
</feature>
<feature type="compositionally biased region" description="Basic and acidic residues" evidence="1">
    <location>
        <begin position="446"/>
        <end position="458"/>
    </location>
</feature>
<comment type="caution">
    <text evidence="2">The sequence shown here is derived from an EMBL/GenBank/DDBJ whole genome shotgun (WGS) entry which is preliminary data.</text>
</comment>
<feature type="region of interest" description="Disordered" evidence="1">
    <location>
        <begin position="956"/>
        <end position="1119"/>
    </location>
</feature>
<evidence type="ECO:0000256" key="1">
    <source>
        <dbReference type="SAM" id="MobiDB-lite"/>
    </source>
</evidence>
<feature type="compositionally biased region" description="Polar residues" evidence="1">
    <location>
        <begin position="122"/>
        <end position="137"/>
    </location>
</feature>
<feature type="region of interest" description="Disordered" evidence="1">
    <location>
        <begin position="411"/>
        <end position="434"/>
    </location>
</feature>
<proteinExistence type="predicted"/>
<protein>
    <submittedName>
        <fullName evidence="2">Uncharacterized protein</fullName>
    </submittedName>
</protein>
<feature type="compositionally biased region" description="Basic and acidic residues" evidence="1">
    <location>
        <begin position="1254"/>
        <end position="1273"/>
    </location>
</feature>
<feature type="compositionally biased region" description="Polar residues" evidence="1">
    <location>
        <begin position="344"/>
        <end position="358"/>
    </location>
</feature>
<dbReference type="KEGG" id="phet:94293292"/>
<feature type="compositionally biased region" description="Basic and acidic residues" evidence="1">
    <location>
        <begin position="145"/>
        <end position="154"/>
    </location>
</feature>
<dbReference type="OrthoDB" id="267837at2759"/>
<feature type="region of interest" description="Disordered" evidence="1">
    <location>
        <begin position="1185"/>
        <end position="1304"/>
    </location>
</feature>
<organism evidence="2 3">
    <name type="scientific">Porcisia hertigi</name>
    <dbReference type="NCBI Taxonomy" id="2761500"/>
    <lineage>
        <taxon>Eukaryota</taxon>
        <taxon>Discoba</taxon>
        <taxon>Euglenozoa</taxon>
        <taxon>Kinetoplastea</taxon>
        <taxon>Metakinetoplastina</taxon>
        <taxon>Trypanosomatida</taxon>
        <taxon>Trypanosomatidae</taxon>
        <taxon>Leishmaniinae</taxon>
        <taxon>Porcisia</taxon>
    </lineage>
</organism>
<feature type="compositionally biased region" description="Polar residues" evidence="1">
    <location>
        <begin position="542"/>
        <end position="572"/>
    </location>
</feature>
<feature type="compositionally biased region" description="Low complexity" evidence="1">
    <location>
        <begin position="215"/>
        <end position="227"/>
    </location>
</feature>
<feature type="compositionally biased region" description="Polar residues" evidence="1">
    <location>
        <begin position="13"/>
        <end position="23"/>
    </location>
</feature>
<reference evidence="2 3" key="1">
    <citation type="submission" date="2021-02" db="EMBL/GenBank/DDBJ databases">
        <title>Porcisia hertigi Genome sequencing and assembly.</title>
        <authorList>
            <person name="Almutairi H."/>
            <person name="Gatherer D."/>
        </authorList>
    </citation>
    <scope>NUCLEOTIDE SEQUENCE [LARGE SCALE GENOMIC DNA]</scope>
    <source>
        <strain evidence="2 3">C119</strain>
    </source>
</reference>
<feature type="region of interest" description="Disordered" evidence="1">
    <location>
        <begin position="202"/>
        <end position="307"/>
    </location>
</feature>
<feature type="region of interest" description="Disordered" evidence="1">
    <location>
        <begin position="1"/>
        <end position="163"/>
    </location>
</feature>
<feature type="compositionally biased region" description="Low complexity" evidence="1">
    <location>
        <begin position="286"/>
        <end position="296"/>
    </location>
</feature>
<keyword evidence="3" id="KW-1185">Reference proteome</keyword>
<feature type="compositionally biased region" description="Basic and acidic residues" evidence="1">
    <location>
        <begin position="87"/>
        <end position="98"/>
    </location>
</feature>
<feature type="region of interest" description="Disordered" evidence="1">
    <location>
        <begin position="709"/>
        <end position="776"/>
    </location>
</feature>
<dbReference type="RefSeq" id="XP_067759770.1">
    <property type="nucleotide sequence ID" value="XM_067903215.1"/>
</dbReference>
<dbReference type="Proteomes" id="UP000674318">
    <property type="component" value="Unassembled WGS sequence"/>
</dbReference>
<sequence>MDFAASESGHGPASQSDSSSSYRCTRADKSRYGNTQPSAHRPGSREYNRYRNHHHHHNNNSQPEENENSSRRHRHRHRTSVNVNDTKAGDEELLRSEVDPPPSSNVDVGRGPDAQEPEKFSLNDTTRSSLVSTQSSRLPIRRHDRLSLTKEHQNQKSLSFSGPLSSVASEAIEVRKAPAARSESSASLLAKYSESINNCRRRVESPAAATPPSPSSSSKASLSLVPSENPLMEKGSSGAPGAPNTMARTGKGREVRTSRTARKVSGDGFASQPWTQPQAAPPSPSSPKASGLPSSPRAATPALMEVDQVKPDARVRVWQKDVDAGSAGIHSPSLTSCADRPSHSAAQRVQPSVTLRPTPSYRTKADVAGATLSSSSACASHASAIAKMALRAPGSCLSGKASSDATKNAAEGSVSLARQQPAAETVATTHQALPARLSTSTAIVEEVHESSFSERPGRGSDSSLSEQVLSSTPQRPRMAELPATETQRSPRHDSGAHPPSPAARSFTSSLSAVDVPPCKPSEQATTQHSSRVAASVRQSSVTNAAAATPNSPHGSSTPRTFQGSRNRTSSSGRCDHPVSVNSSSIASFEPSQLSTARRGTIRRSTACSYVQADPLAEVPTQERQRLLNLPHHVSTTLGTSRLDITFEEDLKELYKQTHLVDPLLRSRPGRRQFHIPEQADLFGMYPEPPMTVDKNGDLILQHLAPIPIKGRSFVPPQNRKSPQPEKRAFTARSLSGDNDHGTSDESAPPPPPEAPASDIQPGKAPGTPVSSRRSGAMAVVRPGRGLASFVFGYGEEATAHERGGLTPRRGRIVSDITALYRRRTATGTGFPSDSRCESLMYSGLPSPCDSETPLPRPAELSSPVMFKGAEVVQALTPFGNGRPASPSQPCSDRTTLDGDCCKQEEVPATHVAGPTTPLQDQKKHGNSARVILGEERESSDGVQPSEENIMVLEPSRAVQAAPAAQPSWSGDAGSDGLSEEISSPAKAAVDQESTPIGSGAEANLDARPSSESTPAAFITAKPADAQRHASTDGFAAAERAPALSLVTATNSLPNESIKVNGGGGGSSNKPNAPRTTSSIAADDSSESERASTRLRRSWATPKRAPVEVPGERPQPPAESEMVAAVALGHAAPRLKTAASATAHTMGSWIRTTSAPCRHTDPQDVAAAKCSPSSLPLLSERTRRYTNLGKTTPTGVTRVSPAESRASVNVSPADAPSPLHTPPRTTPAPTGDVPPQASAADSESNKASTPDADDAVAREQPRFDEVPMARDRDKHSTHRCRQNRDYGAPEGTAQEAPAASAEQGNTPVLSMCTPYLSPCVIGDTPVGLSGGFHRALLVAEDSTQTDFVSNSLEEQQLQYVQQEQLLINLQIMHLQRQQERLLLNMQRIGSKAQGQQLQILNSDGGAPSILTTASMPRVSPSPQAYASESANPAIHLHQRAAGIATGTSRTHRRRNYSANDSRGVRDALRWVN</sequence>